<feature type="domain" description="PNPLA" evidence="6">
    <location>
        <begin position="20"/>
        <end position="275"/>
    </location>
</feature>
<evidence type="ECO:0000313" key="7">
    <source>
        <dbReference type="EMBL" id="PNS23584.2"/>
    </source>
</evidence>
<dbReference type="InterPro" id="IPR016035">
    <property type="entry name" value="Acyl_Trfase/lysoPLipase"/>
</dbReference>
<dbReference type="Gramene" id="Potri.019G014390.1.v4.1">
    <property type="protein sequence ID" value="Potri.019G014390.1.v4.1"/>
    <property type="gene ID" value="Potri.019G014390.v4.1"/>
</dbReference>
<evidence type="ECO:0000256" key="2">
    <source>
        <dbReference type="ARBA" id="ARBA00022963"/>
    </source>
</evidence>
<dbReference type="AlphaFoldDB" id="A0A2K1R8H6"/>
<reference evidence="7" key="2">
    <citation type="submission" date="2017-07" db="EMBL/GenBank/DDBJ databases">
        <title>WGS assembly of Populus trichocarpa.</title>
        <authorList>
            <person name="Tuskan G."/>
            <person name="Difazio S."/>
            <person name="Jansson S."/>
            <person name="Bohlmann J."/>
            <person name="Grigoriev I."/>
            <person name="Hellsten U."/>
            <person name="Putnam N."/>
            <person name="Ralph S."/>
            <person name="Rombauts S."/>
            <person name="Salamov A."/>
            <person name="Schein J."/>
            <person name="Sterck L."/>
            <person name="Aerts A."/>
            <person name="Bhalerao R."/>
            <person name="Bhalerao R."/>
            <person name="Blaudez D."/>
            <person name="Boerjan W."/>
            <person name="Brun A."/>
            <person name="Brunner A."/>
            <person name="Busov V."/>
            <person name="Campbell M."/>
            <person name="Carlson J."/>
            <person name="Chalot M."/>
            <person name="Chapman J."/>
            <person name="Chen G."/>
            <person name="Cooper D."/>
            <person name="Coutinho P."/>
            <person name="Couturier J."/>
            <person name="Covert S."/>
            <person name="Cronk Q."/>
            <person name="Cunningham R."/>
            <person name="Davis J."/>
            <person name="Degroeve S."/>
            <person name="Dejardin A."/>
            <person name="Depamphilis C."/>
            <person name="Detter J."/>
            <person name="Dirks B."/>
            <person name="Dubchak I."/>
            <person name="Duplessis S."/>
            <person name="Ehlting J."/>
            <person name="Ellis B."/>
            <person name="Gendler K."/>
            <person name="Goodstein D."/>
            <person name="Gribskov M."/>
            <person name="Grimwood J."/>
            <person name="Groover A."/>
            <person name="Gunter L."/>
            <person name="Hamberger B."/>
            <person name="Heinze B."/>
            <person name="Helariutta Y."/>
            <person name="Henrissat B."/>
            <person name="Holligan D."/>
            <person name="Holt R."/>
            <person name="Huang W."/>
            <person name="Islam-Faridi N."/>
            <person name="Jones S."/>
            <person name="Jones-Rhoades M."/>
            <person name="Jorgensen R."/>
            <person name="Joshi C."/>
            <person name="Kangasjarvi J."/>
            <person name="Karlsson J."/>
            <person name="Kelleher C."/>
            <person name="Kirkpatrick R."/>
            <person name="Kirst M."/>
            <person name="Kohler A."/>
            <person name="Kalluri U."/>
            <person name="Larimer F."/>
            <person name="Leebens-Mack J."/>
            <person name="Leple J."/>
            <person name="Locascio P."/>
            <person name="Lou Y."/>
            <person name="Lucas S."/>
            <person name="Martin F."/>
            <person name="Montanini B."/>
            <person name="Napoli C."/>
            <person name="Nelson D."/>
            <person name="Nelson C."/>
            <person name="Nieminen K."/>
            <person name="Nilsson O."/>
            <person name="Pereda V."/>
            <person name="Peter G."/>
            <person name="Philippe R."/>
            <person name="Pilate G."/>
            <person name="Poliakov A."/>
            <person name="Razumovskaya J."/>
            <person name="Richardson P."/>
            <person name="Rinaldi C."/>
            <person name="Ritland K."/>
            <person name="Rouze P."/>
            <person name="Ryaboy D."/>
            <person name="Schmutz J."/>
            <person name="Schrader J."/>
            <person name="Segerman B."/>
            <person name="Shin H."/>
            <person name="Siddiqui A."/>
            <person name="Sterky F."/>
            <person name="Terry A."/>
            <person name="Tsai C."/>
            <person name="Uberbacher E."/>
            <person name="Unneberg P."/>
            <person name="Vahala J."/>
            <person name="Wall K."/>
            <person name="Wessler S."/>
            <person name="Yang G."/>
            <person name="Yin T."/>
            <person name="Douglas C."/>
            <person name="Marra M."/>
            <person name="Sandberg G."/>
            <person name="Van De Peer Y."/>
            <person name="Rokhsar D."/>
        </authorList>
    </citation>
    <scope>NUCLEOTIDE SEQUENCE</scope>
    <source>
        <strain evidence="7">Nisqually-1</strain>
    </source>
</reference>
<evidence type="ECO:0000256" key="4">
    <source>
        <dbReference type="PROSITE-ProRule" id="PRU01161"/>
    </source>
</evidence>
<keyword evidence="2 4" id="KW-0442">Lipid degradation</keyword>
<sequence>MGNGCSSTSDHDHQGLTTILSIDGGGVRGIIPSIVLAALEAKLQKLDVDNKDARIADYFDFIAGTSTGGLMTAMLTTPNAEKRPSFEAKDIVNFYLEKSALIFPQTTLKSLEDDQLSYDEAAINSSLDEATKQIQQYYEMSHKIIDPLIATLRYLLTCTWLPNFFRKRLGKTLLFPKYDGVKLHEVINEEMGQKLLSDALTNVIIPTFDIKLFRSIIFSSLKAQRDKSADARIADICIGTSAAPSYFPPYSFKTTVDFNLADGGLAANNPSLIAVCEVMKEQKTDGRKPLILSLGTGAANQSDRYEVGSDPSKWGILRWLWYSENNGSPLIEILTTASDEMISTYISSFFQYCGWEDNYYRLQAEMKLSDTKMDDASQENLKKLVKIGEDLAAKQDAELEALAHKLIENRKARNMASMAV</sequence>
<evidence type="ECO:0000313" key="8">
    <source>
        <dbReference type="EMBL" id="RQP03277.1"/>
    </source>
</evidence>
<reference evidence="7 9" key="1">
    <citation type="journal article" date="2006" name="Science">
        <title>The genome of black cottonwood, Populus trichocarpa (Torr. &amp; Gray).</title>
        <authorList>
            <person name="Tuskan G.A."/>
            <person name="Difazio S."/>
            <person name="Jansson S."/>
            <person name="Bohlmann J."/>
            <person name="Grigoriev I."/>
            <person name="Hellsten U."/>
            <person name="Putnam N."/>
            <person name="Ralph S."/>
            <person name="Rombauts S."/>
            <person name="Salamov A."/>
            <person name="Schein J."/>
            <person name="Sterck L."/>
            <person name="Aerts A."/>
            <person name="Bhalerao R.R."/>
            <person name="Bhalerao R.P."/>
            <person name="Blaudez D."/>
            <person name="Boerjan W."/>
            <person name="Brun A."/>
            <person name="Brunner A."/>
            <person name="Busov V."/>
            <person name="Campbell M."/>
            <person name="Carlson J."/>
            <person name="Chalot M."/>
            <person name="Chapman J."/>
            <person name="Chen G.L."/>
            <person name="Cooper D."/>
            <person name="Coutinho P.M."/>
            <person name="Couturier J."/>
            <person name="Covert S."/>
            <person name="Cronk Q."/>
            <person name="Cunningham R."/>
            <person name="Davis J."/>
            <person name="Degroeve S."/>
            <person name="Dejardin A."/>
            <person name="Depamphilis C."/>
            <person name="Detter J."/>
            <person name="Dirks B."/>
            <person name="Dubchak I."/>
            <person name="Duplessis S."/>
            <person name="Ehlting J."/>
            <person name="Ellis B."/>
            <person name="Gendler K."/>
            <person name="Goodstein D."/>
            <person name="Gribskov M."/>
            <person name="Grimwood J."/>
            <person name="Groover A."/>
            <person name="Gunter L."/>
            <person name="Hamberger B."/>
            <person name="Heinze B."/>
            <person name="Helariutta Y."/>
            <person name="Henrissat B."/>
            <person name="Holligan D."/>
            <person name="Holt R."/>
            <person name="Huang W."/>
            <person name="Islam-Faridi N."/>
            <person name="Jones S."/>
            <person name="Jones-Rhoades M."/>
            <person name="Jorgensen R."/>
            <person name="Joshi C."/>
            <person name="Kangasjarvi J."/>
            <person name="Karlsson J."/>
            <person name="Kelleher C."/>
            <person name="Kirkpatrick R."/>
            <person name="Kirst M."/>
            <person name="Kohler A."/>
            <person name="Kalluri U."/>
            <person name="Larimer F."/>
            <person name="Leebens-Mack J."/>
            <person name="Leple J.C."/>
            <person name="Locascio P."/>
            <person name="Lou Y."/>
            <person name="Lucas S."/>
            <person name="Martin F."/>
            <person name="Montanini B."/>
            <person name="Napoli C."/>
            <person name="Nelson D.R."/>
            <person name="Nelson C."/>
            <person name="Nieminen K."/>
            <person name="Nilsson O."/>
            <person name="Pereda V."/>
            <person name="Peter G."/>
            <person name="Philippe R."/>
            <person name="Pilate G."/>
            <person name="Poliakov A."/>
            <person name="Razumovskaya J."/>
            <person name="Richardson P."/>
            <person name="Rinaldi C."/>
            <person name="Ritland K."/>
            <person name="Rouze P."/>
            <person name="Ryaboy D."/>
            <person name="Schmutz J."/>
            <person name="Schrader J."/>
            <person name="Segerman B."/>
            <person name="Shin H."/>
            <person name="Siddiqui A."/>
            <person name="Sterky F."/>
            <person name="Terry A."/>
            <person name="Tsai C.J."/>
            <person name="Uberbacher E."/>
            <person name="Unneberg P."/>
            <person name="Vahala J."/>
            <person name="Wall K."/>
            <person name="Wessler S."/>
            <person name="Yang G."/>
            <person name="Yin T."/>
            <person name="Douglas C."/>
            <person name="Marra M."/>
            <person name="Sandberg G."/>
            <person name="Van de Peer Y."/>
            <person name="Rokhsar D."/>
        </authorList>
    </citation>
    <scope>NUCLEOTIDE SEQUENCE [LARGE SCALE GENOMIC DNA]</scope>
    <source>
        <strain evidence="9">cv. Nisqually</strain>
        <strain evidence="7">Nisqually-1</strain>
    </source>
</reference>
<evidence type="ECO:0000256" key="5">
    <source>
        <dbReference type="RuleBase" id="RU361262"/>
    </source>
</evidence>
<dbReference type="Pfam" id="PF01734">
    <property type="entry name" value="Patatin"/>
    <property type="match status" value="1"/>
</dbReference>
<evidence type="ECO:0000256" key="1">
    <source>
        <dbReference type="ARBA" id="ARBA00010240"/>
    </source>
</evidence>
<evidence type="ECO:0000313" key="9">
    <source>
        <dbReference type="Proteomes" id="UP000006729"/>
    </source>
</evidence>
<dbReference type="SUPFAM" id="SSF52151">
    <property type="entry name" value="FabD/lysophospholipase-like"/>
    <property type="match status" value="1"/>
</dbReference>
<dbReference type="GO" id="GO:0004620">
    <property type="term" value="F:phospholipase activity"/>
    <property type="evidence" value="ECO:0000318"/>
    <property type="project" value="GO_Central"/>
</dbReference>
<dbReference type="GO" id="GO:0016042">
    <property type="term" value="P:lipid catabolic process"/>
    <property type="evidence" value="ECO:0007669"/>
    <property type="project" value="UniProtKB-UniRule"/>
</dbReference>
<dbReference type="EMBL" id="CM009308">
    <property type="protein sequence ID" value="RQP03277.1"/>
    <property type="molecule type" value="Genomic_DNA"/>
</dbReference>
<feature type="short sequence motif" description="DGA/G" evidence="4">
    <location>
        <begin position="262"/>
        <end position="264"/>
    </location>
</feature>
<dbReference type="SMR" id="A0A2K1R8H6"/>
<dbReference type="InterPro" id="IPR002641">
    <property type="entry name" value="PNPLA_dom"/>
</dbReference>
<keyword evidence="3 4" id="KW-0443">Lipid metabolism</keyword>
<dbReference type="Proteomes" id="UP000006729">
    <property type="component" value="Chromosome 19"/>
</dbReference>
<gene>
    <name evidence="8" type="ORF">POPTR_019G014600</name>
    <name evidence="7" type="ORF">POPTR_T051600</name>
</gene>
<dbReference type="GO" id="GO:0047372">
    <property type="term" value="F:monoacylglycerol lipase activity"/>
    <property type="evidence" value="ECO:0000318"/>
    <property type="project" value="GO_Central"/>
</dbReference>
<name>A0A2K1R8H6_POPTR</name>
<organism evidence="7">
    <name type="scientific">Populus trichocarpa</name>
    <name type="common">Western balsam poplar</name>
    <name type="synonym">Populus balsamifera subsp. trichocarpa</name>
    <dbReference type="NCBI Taxonomy" id="3694"/>
    <lineage>
        <taxon>Eukaryota</taxon>
        <taxon>Viridiplantae</taxon>
        <taxon>Streptophyta</taxon>
        <taxon>Embryophyta</taxon>
        <taxon>Tracheophyta</taxon>
        <taxon>Spermatophyta</taxon>
        <taxon>Magnoliopsida</taxon>
        <taxon>eudicotyledons</taxon>
        <taxon>Gunneridae</taxon>
        <taxon>Pentapetalae</taxon>
        <taxon>rosids</taxon>
        <taxon>fabids</taxon>
        <taxon>Malpighiales</taxon>
        <taxon>Salicaceae</taxon>
        <taxon>Saliceae</taxon>
        <taxon>Populus</taxon>
    </lineage>
</organism>
<feature type="active site" description="Proton acceptor" evidence="4">
    <location>
        <position position="262"/>
    </location>
</feature>
<keyword evidence="9" id="KW-1185">Reference proteome</keyword>
<comment type="similarity">
    <text evidence="1 5">Belongs to the patatin family.</text>
</comment>
<dbReference type="EMBL" id="KZ623362">
    <property type="protein sequence ID" value="PNS23584.2"/>
    <property type="molecule type" value="Genomic_DNA"/>
</dbReference>
<evidence type="ECO:0000259" key="6">
    <source>
        <dbReference type="PROSITE" id="PS51635"/>
    </source>
</evidence>
<keyword evidence="4 5" id="KW-0378">Hydrolase</keyword>
<comment type="function">
    <text evidence="5">Lipolytic acyl hydrolase (LAH).</text>
</comment>
<dbReference type="EC" id="3.1.1.-" evidence="5"/>
<accession>A0A2K1R8H6</accession>
<dbReference type="PANTHER" id="PTHR32176:SF116">
    <property type="entry name" value="PATATIN"/>
    <property type="match status" value="1"/>
</dbReference>
<feature type="short sequence motif" description="GXGXXG" evidence="4">
    <location>
        <begin position="24"/>
        <end position="29"/>
    </location>
</feature>
<evidence type="ECO:0000256" key="3">
    <source>
        <dbReference type="ARBA" id="ARBA00023098"/>
    </source>
</evidence>
<proteinExistence type="inferred from homology"/>
<dbReference type="Gene3D" id="3.40.1090.10">
    <property type="entry name" value="Cytosolic phospholipase A2 catalytic domain"/>
    <property type="match status" value="1"/>
</dbReference>
<feature type="short sequence motif" description="GXSXG" evidence="4">
    <location>
        <begin position="64"/>
        <end position="68"/>
    </location>
</feature>
<comment type="domain">
    <text evidence="5">The nitrogen atoms of the two glycine residues in the GGXR motif define the oxyanion hole, and stabilize the oxyanion that forms during the nucleophilic attack by the catalytic serine during substrate cleavage.</text>
</comment>
<dbReference type="PANTHER" id="PTHR32176">
    <property type="entry name" value="XYLOSE ISOMERASE"/>
    <property type="match status" value="1"/>
</dbReference>
<feature type="active site" description="Nucleophile" evidence="4">
    <location>
        <position position="66"/>
    </location>
</feature>
<protein>
    <recommendedName>
        <fullName evidence="5">Patatin</fullName>
        <ecNumber evidence="5">3.1.1.-</ecNumber>
    </recommendedName>
</protein>
<dbReference type="PROSITE" id="PS51635">
    <property type="entry name" value="PNPLA"/>
    <property type="match status" value="1"/>
</dbReference>